<accession>A0A9P6KFC9</accession>
<evidence type="ECO:0000256" key="1">
    <source>
        <dbReference type="SAM" id="SignalP"/>
    </source>
</evidence>
<dbReference type="AlphaFoldDB" id="A0A9P6KFC9"/>
<proteinExistence type="predicted"/>
<keyword evidence="3" id="KW-1185">Reference proteome</keyword>
<feature type="non-terminal residue" evidence="2">
    <location>
        <position position="52"/>
    </location>
</feature>
<dbReference type="EMBL" id="JAABOA010000961">
    <property type="protein sequence ID" value="KAF9582687.1"/>
    <property type="molecule type" value="Genomic_DNA"/>
</dbReference>
<feature type="signal peptide" evidence="1">
    <location>
        <begin position="1"/>
        <end position="23"/>
    </location>
</feature>
<keyword evidence="1" id="KW-0732">Signal</keyword>
<organism evidence="2 3">
    <name type="scientific">Lunasporangiospora selenospora</name>
    <dbReference type="NCBI Taxonomy" id="979761"/>
    <lineage>
        <taxon>Eukaryota</taxon>
        <taxon>Fungi</taxon>
        <taxon>Fungi incertae sedis</taxon>
        <taxon>Mucoromycota</taxon>
        <taxon>Mortierellomycotina</taxon>
        <taxon>Mortierellomycetes</taxon>
        <taxon>Mortierellales</taxon>
        <taxon>Mortierellaceae</taxon>
        <taxon>Lunasporangiospora</taxon>
    </lineage>
</organism>
<feature type="chain" id="PRO_5040178672" evidence="1">
    <location>
        <begin position="24"/>
        <end position="52"/>
    </location>
</feature>
<name>A0A9P6KFC9_9FUNG</name>
<sequence>MFARTCITYVAIVAVGLISVASAAPADPAAPKIVNAVPQELGGPDFLTVPKE</sequence>
<gene>
    <name evidence="2" type="ORF">BGW38_010887</name>
</gene>
<dbReference type="Proteomes" id="UP000780801">
    <property type="component" value="Unassembled WGS sequence"/>
</dbReference>
<evidence type="ECO:0000313" key="2">
    <source>
        <dbReference type="EMBL" id="KAF9582687.1"/>
    </source>
</evidence>
<evidence type="ECO:0000313" key="3">
    <source>
        <dbReference type="Proteomes" id="UP000780801"/>
    </source>
</evidence>
<protein>
    <submittedName>
        <fullName evidence="2">Uncharacterized protein</fullName>
    </submittedName>
</protein>
<comment type="caution">
    <text evidence="2">The sequence shown here is derived from an EMBL/GenBank/DDBJ whole genome shotgun (WGS) entry which is preliminary data.</text>
</comment>
<reference evidence="2" key="1">
    <citation type="journal article" date="2020" name="Fungal Divers.">
        <title>Resolving the Mortierellaceae phylogeny through synthesis of multi-gene phylogenetics and phylogenomics.</title>
        <authorList>
            <person name="Vandepol N."/>
            <person name="Liber J."/>
            <person name="Desiro A."/>
            <person name="Na H."/>
            <person name="Kennedy M."/>
            <person name="Barry K."/>
            <person name="Grigoriev I.V."/>
            <person name="Miller A.N."/>
            <person name="O'Donnell K."/>
            <person name="Stajich J.E."/>
            <person name="Bonito G."/>
        </authorList>
    </citation>
    <scope>NUCLEOTIDE SEQUENCE</scope>
    <source>
        <strain evidence="2">KOD1015</strain>
    </source>
</reference>